<evidence type="ECO:0000313" key="1">
    <source>
        <dbReference type="EMBL" id="SFQ79608.1"/>
    </source>
</evidence>
<accession>A0A1I6BF82</accession>
<sequence length="72" mass="7850">MIFVDARPGLIIASRFMLQVNGPIGYLAADSPHDLAQLRCVEHEHSALAAGLGRRVDVDLIQSDMGDYISKN</sequence>
<evidence type="ECO:0000313" key="2">
    <source>
        <dbReference type="Proteomes" id="UP000199029"/>
    </source>
</evidence>
<protein>
    <submittedName>
        <fullName evidence="1">Uncharacterized protein</fullName>
    </submittedName>
</protein>
<proteinExistence type="predicted"/>
<gene>
    <name evidence="1" type="ORF">SAMN04515668_4465</name>
</gene>
<dbReference type="AlphaFoldDB" id="A0A1I6BF82"/>
<keyword evidence="2" id="KW-1185">Reference proteome</keyword>
<organism evidence="1 2">
    <name type="scientific">Hymenobacter arizonensis</name>
    <name type="common">Siccationidurans arizonensis</name>
    <dbReference type="NCBI Taxonomy" id="1227077"/>
    <lineage>
        <taxon>Bacteria</taxon>
        <taxon>Pseudomonadati</taxon>
        <taxon>Bacteroidota</taxon>
        <taxon>Cytophagia</taxon>
        <taxon>Cytophagales</taxon>
        <taxon>Hymenobacteraceae</taxon>
        <taxon>Hymenobacter</taxon>
    </lineage>
</organism>
<dbReference type="Proteomes" id="UP000199029">
    <property type="component" value="Unassembled WGS sequence"/>
</dbReference>
<name>A0A1I6BF82_HYMAR</name>
<dbReference type="EMBL" id="FOXS01000008">
    <property type="protein sequence ID" value="SFQ79608.1"/>
    <property type="molecule type" value="Genomic_DNA"/>
</dbReference>
<reference evidence="2" key="1">
    <citation type="submission" date="2016-10" db="EMBL/GenBank/DDBJ databases">
        <authorList>
            <person name="Varghese N."/>
            <person name="Submissions S."/>
        </authorList>
    </citation>
    <scope>NUCLEOTIDE SEQUENCE [LARGE SCALE GENOMIC DNA]</scope>
    <source>
        <strain evidence="2">OR362-8,ATCC BAA-1266,JCM 13504</strain>
    </source>
</reference>